<name>A0ABV1ISS7_9FIRM</name>
<feature type="transmembrane region" description="Helical" evidence="1">
    <location>
        <begin position="117"/>
        <end position="137"/>
    </location>
</feature>
<feature type="transmembrane region" description="Helical" evidence="1">
    <location>
        <begin position="186"/>
        <end position="206"/>
    </location>
</feature>
<gene>
    <name evidence="2" type="ORF">AAAU51_03615</name>
</gene>
<keyword evidence="1" id="KW-0472">Membrane</keyword>
<dbReference type="InterPro" id="IPR025699">
    <property type="entry name" value="ABC2_memb-like"/>
</dbReference>
<dbReference type="Pfam" id="PF13346">
    <property type="entry name" value="ABC2_membrane_5"/>
    <property type="match status" value="1"/>
</dbReference>
<comment type="caution">
    <text evidence="2">The sequence shown here is derived from an EMBL/GenBank/DDBJ whole genome shotgun (WGS) entry which is preliminary data.</text>
</comment>
<dbReference type="Proteomes" id="UP001482154">
    <property type="component" value="Unassembled WGS sequence"/>
</dbReference>
<protein>
    <submittedName>
        <fullName evidence="2">ABC-2 transporter permease</fullName>
    </submittedName>
</protein>
<keyword evidence="1" id="KW-1133">Transmembrane helix</keyword>
<keyword evidence="3" id="KW-1185">Reference proteome</keyword>
<proteinExistence type="predicted"/>
<keyword evidence="1" id="KW-0812">Transmembrane</keyword>
<accession>A0ABV1ISS7</accession>
<evidence type="ECO:0000313" key="2">
    <source>
        <dbReference type="EMBL" id="MEQ2710261.1"/>
    </source>
</evidence>
<feature type="transmembrane region" description="Helical" evidence="1">
    <location>
        <begin position="82"/>
        <end position="105"/>
    </location>
</feature>
<evidence type="ECO:0000256" key="1">
    <source>
        <dbReference type="SAM" id="Phobius"/>
    </source>
</evidence>
<feature type="transmembrane region" description="Helical" evidence="1">
    <location>
        <begin position="20"/>
        <end position="40"/>
    </location>
</feature>
<feature type="transmembrane region" description="Helical" evidence="1">
    <location>
        <begin position="149"/>
        <end position="166"/>
    </location>
</feature>
<sequence length="216" mass="24247">MKGLWTKDIKLISSQQKSLLAIWLIAAGILITTDQISFAISYTSIITSMIGVSTITYDAFDNGNVFLFTLPFTRKEYAMEKYLFTFFLGAVATIGGILLVIVVMMAKGAFSVNAEEILITVLINIPSLLIFQAIFLPVQLKYEGEKGRIVVIGAVIVIVVFLFRMLEMAGIDLLDIILNHMYLKDTTLWVSTYIISIVVWLLSFIISERIVLKKEF</sequence>
<reference evidence="2 3" key="1">
    <citation type="submission" date="2024-04" db="EMBL/GenBank/DDBJ databases">
        <title>Human intestinal bacterial collection.</title>
        <authorList>
            <person name="Pauvert C."/>
            <person name="Hitch T.C.A."/>
            <person name="Clavel T."/>
        </authorList>
    </citation>
    <scope>NUCLEOTIDE SEQUENCE [LARGE SCALE GENOMIC DNA]</scope>
    <source>
        <strain evidence="2 3">CLA-AA-H249</strain>
    </source>
</reference>
<dbReference type="EMBL" id="JBBNIN010000004">
    <property type="protein sequence ID" value="MEQ2710261.1"/>
    <property type="molecule type" value="Genomic_DNA"/>
</dbReference>
<evidence type="ECO:0000313" key="3">
    <source>
        <dbReference type="Proteomes" id="UP001482154"/>
    </source>
</evidence>
<dbReference type="RefSeq" id="WP_253030167.1">
    <property type="nucleotide sequence ID" value="NZ_JBBNIN010000004.1"/>
</dbReference>
<organism evidence="2 3">
    <name type="scientific">Anaerostipes amylophilus</name>
    <dbReference type="NCBI Taxonomy" id="2981779"/>
    <lineage>
        <taxon>Bacteria</taxon>
        <taxon>Bacillati</taxon>
        <taxon>Bacillota</taxon>
        <taxon>Clostridia</taxon>
        <taxon>Lachnospirales</taxon>
        <taxon>Lachnospiraceae</taxon>
        <taxon>Anaerostipes</taxon>
    </lineage>
</organism>